<gene>
    <name evidence="1" type="ORF">FYJ61_01445</name>
</gene>
<dbReference type="RefSeq" id="WP_008463757.1">
    <property type="nucleotide sequence ID" value="NZ_JAQYAR010000118.1"/>
</dbReference>
<organism evidence="1 2">
    <name type="scientific">Lactobacillus equicursoris</name>
    <dbReference type="NCBI Taxonomy" id="420645"/>
    <lineage>
        <taxon>Bacteria</taxon>
        <taxon>Bacillati</taxon>
        <taxon>Bacillota</taxon>
        <taxon>Bacilli</taxon>
        <taxon>Lactobacillales</taxon>
        <taxon>Lactobacillaceae</taxon>
        <taxon>Lactobacillus</taxon>
    </lineage>
</organism>
<evidence type="ECO:0000313" key="2">
    <source>
        <dbReference type="Proteomes" id="UP000452141"/>
    </source>
</evidence>
<evidence type="ECO:0000313" key="1">
    <source>
        <dbReference type="EMBL" id="MST79166.1"/>
    </source>
</evidence>
<proteinExistence type="predicted"/>
<reference evidence="1 2" key="1">
    <citation type="submission" date="2019-08" db="EMBL/GenBank/DDBJ databases">
        <title>In-depth cultivation of the pig gut microbiome towards novel bacterial diversity and tailored functional studies.</title>
        <authorList>
            <person name="Wylensek D."/>
            <person name="Hitch T.C.A."/>
            <person name="Clavel T."/>
        </authorList>
    </citation>
    <scope>NUCLEOTIDE SEQUENCE [LARGE SCALE GENOMIC DNA]</scope>
    <source>
        <strain evidence="1 2">WCA-470BD-2E</strain>
    </source>
</reference>
<dbReference type="EMBL" id="VUMW01000002">
    <property type="protein sequence ID" value="MST79166.1"/>
    <property type="molecule type" value="Genomic_DNA"/>
</dbReference>
<accession>A0A844FL88</accession>
<name>A0A844FL88_9LACO</name>
<dbReference type="AlphaFoldDB" id="A0A844FL88"/>
<dbReference type="Proteomes" id="UP000452141">
    <property type="component" value="Unassembled WGS sequence"/>
</dbReference>
<sequence>MDYIKILDQLVSGELAEYRVDPQADRDAAFGFQQALRNYGKSKKITGRADRGGVVVYTSIDNKRPY</sequence>
<protein>
    <submittedName>
        <fullName evidence="1">Uncharacterized protein</fullName>
    </submittedName>
</protein>
<comment type="caution">
    <text evidence="1">The sequence shown here is derived from an EMBL/GenBank/DDBJ whole genome shotgun (WGS) entry which is preliminary data.</text>
</comment>